<dbReference type="GO" id="GO:0000155">
    <property type="term" value="F:phosphorelay sensor kinase activity"/>
    <property type="evidence" value="ECO:0007669"/>
    <property type="project" value="InterPro"/>
</dbReference>
<dbReference type="GO" id="GO:0005886">
    <property type="term" value="C:plasma membrane"/>
    <property type="evidence" value="ECO:0007669"/>
    <property type="project" value="UniProtKB-SubCell"/>
</dbReference>
<feature type="transmembrane region" description="Helical" evidence="12">
    <location>
        <begin position="308"/>
        <end position="326"/>
    </location>
</feature>
<dbReference type="InterPro" id="IPR005467">
    <property type="entry name" value="His_kinase_dom"/>
</dbReference>
<dbReference type="InterPro" id="IPR004358">
    <property type="entry name" value="Sig_transdc_His_kin-like_C"/>
</dbReference>
<sequence>MVNHLIARPISYFNHLSIKIKLMATFFILILLPLSLFTFITYHRNSVQLKEQTLATQTLVFNEAVAGMSKYFANMGTVTDLVLYDKDFYDIVERHLHEDSSAEVRFKDYNTIVNKFHYLQKTTNVDKISLYLNGNVMIDENNDTFLSTNTVMQANWYVQMEASKQNRFWVPPEPGESNIDNDKSSFSYFGKFYDNNNFHHTAGFIKVDLQADKIKTMLKGAILTPHSKMYLTNLSHTVFAADSLRDDRVLPSGELLKGLAVNEWNRIEIGKSTSFVKFNPIANTPWYLVSEVPESDLYALSIKIRNEMLVLMLVISTLAYGVAYLISRSSLRRIFKLTKEIRKLEDGNFQVAIIKSGNDEIGLLIHTFRKMVGNISQLLEEKYTMGLNIKNAELKALQAQINPHFLYNSLDLINCIAIKNRIPPITQMVNSLVKFYRISLSKGVDLIPVMDEITHASHYVQIQNMRFSNKIALEIDVDESVYHYSTLKIILQPLIENSILHGILEKHESTGKILIRCKLENGTLIFTVEDDGIGMSSDQVRQLLSHNGSDDSAGYGIKNTNDRIQLFYGSEYGLKYFSELGRGTKVEIRIPAREMK</sequence>
<evidence type="ECO:0000313" key="15">
    <source>
        <dbReference type="EMBL" id="RKP54442.1"/>
    </source>
</evidence>
<dbReference type="InterPro" id="IPR050640">
    <property type="entry name" value="Bact_2-comp_sensor_kinase"/>
</dbReference>
<dbReference type="OrthoDB" id="9776552at2"/>
<dbReference type="SMART" id="SM00304">
    <property type="entry name" value="HAMP"/>
    <property type="match status" value="1"/>
</dbReference>
<keyword evidence="9" id="KW-0067">ATP-binding</keyword>
<feature type="domain" description="HAMP" evidence="14">
    <location>
        <begin position="328"/>
        <end position="380"/>
    </location>
</feature>
<organism evidence="15 16">
    <name type="scientific">Cohnella endophytica</name>
    <dbReference type="NCBI Taxonomy" id="2419778"/>
    <lineage>
        <taxon>Bacteria</taxon>
        <taxon>Bacillati</taxon>
        <taxon>Bacillota</taxon>
        <taxon>Bacilli</taxon>
        <taxon>Bacillales</taxon>
        <taxon>Paenibacillaceae</taxon>
        <taxon>Cohnella</taxon>
    </lineage>
</organism>
<dbReference type="RefSeq" id="WP_120977547.1">
    <property type="nucleotide sequence ID" value="NZ_RBZM01000005.1"/>
</dbReference>
<evidence type="ECO:0000256" key="6">
    <source>
        <dbReference type="ARBA" id="ARBA00022679"/>
    </source>
</evidence>
<keyword evidence="4" id="KW-1003">Cell membrane</keyword>
<keyword evidence="11 12" id="KW-0472">Membrane</keyword>
<dbReference type="InterPro" id="IPR003594">
    <property type="entry name" value="HATPase_dom"/>
</dbReference>
<keyword evidence="7" id="KW-0547">Nucleotide-binding</keyword>
<evidence type="ECO:0000256" key="4">
    <source>
        <dbReference type="ARBA" id="ARBA00022475"/>
    </source>
</evidence>
<dbReference type="PRINTS" id="PR00344">
    <property type="entry name" value="BCTRLSENSOR"/>
</dbReference>
<dbReference type="EMBL" id="RBZM01000005">
    <property type="protein sequence ID" value="RKP54442.1"/>
    <property type="molecule type" value="Genomic_DNA"/>
</dbReference>
<dbReference type="Pfam" id="PF00672">
    <property type="entry name" value="HAMP"/>
    <property type="match status" value="1"/>
</dbReference>
<dbReference type="PANTHER" id="PTHR34220">
    <property type="entry name" value="SENSOR HISTIDINE KINASE YPDA"/>
    <property type="match status" value="1"/>
</dbReference>
<gene>
    <name evidence="15" type="ORF">D7Z26_13920</name>
</gene>
<keyword evidence="12" id="KW-1133">Transmembrane helix</keyword>
<evidence type="ECO:0000259" key="13">
    <source>
        <dbReference type="PROSITE" id="PS50109"/>
    </source>
</evidence>
<comment type="subcellular location">
    <subcellularLocation>
        <location evidence="2">Cell membrane</location>
        <topology evidence="2">Multi-pass membrane protein</topology>
    </subcellularLocation>
</comment>
<dbReference type="EC" id="2.7.13.3" evidence="3"/>
<dbReference type="Pfam" id="PF06580">
    <property type="entry name" value="His_kinase"/>
    <property type="match status" value="1"/>
</dbReference>
<keyword evidence="12" id="KW-0812">Transmembrane</keyword>
<dbReference type="InterPro" id="IPR036890">
    <property type="entry name" value="HATPase_C_sf"/>
</dbReference>
<dbReference type="GO" id="GO:0005524">
    <property type="term" value="F:ATP binding"/>
    <property type="evidence" value="ECO:0007669"/>
    <property type="project" value="UniProtKB-KW"/>
</dbReference>
<name>A0A494Y273_9BACL</name>
<dbReference type="Gene3D" id="3.30.450.20">
    <property type="entry name" value="PAS domain"/>
    <property type="match status" value="1"/>
</dbReference>
<accession>A0A494Y273</accession>
<evidence type="ECO:0000256" key="3">
    <source>
        <dbReference type="ARBA" id="ARBA00012438"/>
    </source>
</evidence>
<evidence type="ECO:0000256" key="5">
    <source>
        <dbReference type="ARBA" id="ARBA00022553"/>
    </source>
</evidence>
<evidence type="ECO:0000256" key="9">
    <source>
        <dbReference type="ARBA" id="ARBA00022840"/>
    </source>
</evidence>
<dbReference type="InterPro" id="IPR003660">
    <property type="entry name" value="HAMP_dom"/>
</dbReference>
<dbReference type="SUPFAM" id="SSF55874">
    <property type="entry name" value="ATPase domain of HSP90 chaperone/DNA topoisomerase II/histidine kinase"/>
    <property type="match status" value="1"/>
</dbReference>
<evidence type="ECO:0000256" key="12">
    <source>
        <dbReference type="SAM" id="Phobius"/>
    </source>
</evidence>
<feature type="transmembrane region" description="Helical" evidence="12">
    <location>
        <begin position="20"/>
        <end position="42"/>
    </location>
</feature>
<dbReference type="PROSITE" id="PS50109">
    <property type="entry name" value="HIS_KIN"/>
    <property type="match status" value="1"/>
</dbReference>
<evidence type="ECO:0000256" key="2">
    <source>
        <dbReference type="ARBA" id="ARBA00004651"/>
    </source>
</evidence>
<dbReference type="CDD" id="cd06225">
    <property type="entry name" value="HAMP"/>
    <property type="match status" value="1"/>
</dbReference>
<evidence type="ECO:0000256" key="7">
    <source>
        <dbReference type="ARBA" id="ARBA00022741"/>
    </source>
</evidence>
<keyword evidence="8 15" id="KW-0418">Kinase</keyword>
<dbReference type="Proteomes" id="UP000282076">
    <property type="component" value="Unassembled WGS sequence"/>
</dbReference>
<evidence type="ECO:0000256" key="11">
    <source>
        <dbReference type="ARBA" id="ARBA00023136"/>
    </source>
</evidence>
<proteinExistence type="predicted"/>
<dbReference type="PROSITE" id="PS50885">
    <property type="entry name" value="HAMP"/>
    <property type="match status" value="1"/>
</dbReference>
<protein>
    <recommendedName>
        <fullName evidence="3">histidine kinase</fullName>
        <ecNumber evidence="3">2.7.13.3</ecNumber>
    </recommendedName>
</protein>
<dbReference type="Gene3D" id="3.30.565.10">
    <property type="entry name" value="Histidine kinase-like ATPase, C-terminal domain"/>
    <property type="match status" value="1"/>
</dbReference>
<dbReference type="Gene3D" id="1.10.8.500">
    <property type="entry name" value="HAMP domain in histidine kinase"/>
    <property type="match status" value="1"/>
</dbReference>
<dbReference type="AlphaFoldDB" id="A0A494Y273"/>
<dbReference type="SMART" id="SM00387">
    <property type="entry name" value="HATPase_c"/>
    <property type="match status" value="1"/>
</dbReference>
<dbReference type="SUPFAM" id="SSF158472">
    <property type="entry name" value="HAMP domain-like"/>
    <property type="match status" value="1"/>
</dbReference>
<dbReference type="InterPro" id="IPR010559">
    <property type="entry name" value="Sig_transdc_His_kin_internal"/>
</dbReference>
<evidence type="ECO:0000256" key="10">
    <source>
        <dbReference type="ARBA" id="ARBA00023012"/>
    </source>
</evidence>
<evidence type="ECO:0000256" key="1">
    <source>
        <dbReference type="ARBA" id="ARBA00000085"/>
    </source>
</evidence>
<keyword evidence="16" id="KW-1185">Reference proteome</keyword>
<reference evidence="15 16" key="1">
    <citation type="submission" date="2018-10" db="EMBL/GenBank/DDBJ databases">
        <title>Cohnella sp. M2MS4P-1, whole genome shotgun sequence.</title>
        <authorList>
            <person name="Tuo L."/>
        </authorList>
    </citation>
    <scope>NUCLEOTIDE SEQUENCE [LARGE SCALE GENOMIC DNA]</scope>
    <source>
        <strain evidence="15 16">M2MS4P-1</strain>
    </source>
</reference>
<comment type="caution">
    <text evidence="15">The sequence shown here is derived from an EMBL/GenBank/DDBJ whole genome shotgun (WGS) entry which is preliminary data.</text>
</comment>
<evidence type="ECO:0000313" key="16">
    <source>
        <dbReference type="Proteomes" id="UP000282076"/>
    </source>
</evidence>
<dbReference type="PANTHER" id="PTHR34220:SF7">
    <property type="entry name" value="SENSOR HISTIDINE KINASE YPDA"/>
    <property type="match status" value="1"/>
</dbReference>
<feature type="domain" description="Histidine kinase" evidence="13">
    <location>
        <begin position="425"/>
        <end position="594"/>
    </location>
</feature>
<dbReference type="Pfam" id="PF02518">
    <property type="entry name" value="HATPase_c"/>
    <property type="match status" value="1"/>
</dbReference>
<comment type="catalytic activity">
    <reaction evidence="1">
        <text>ATP + protein L-histidine = ADP + protein N-phospho-L-histidine.</text>
        <dbReference type="EC" id="2.7.13.3"/>
    </reaction>
</comment>
<keyword evidence="10" id="KW-0902">Two-component regulatory system</keyword>
<keyword evidence="6" id="KW-0808">Transferase</keyword>
<keyword evidence="5" id="KW-0597">Phosphoprotein</keyword>
<evidence type="ECO:0000256" key="8">
    <source>
        <dbReference type="ARBA" id="ARBA00022777"/>
    </source>
</evidence>
<evidence type="ECO:0000259" key="14">
    <source>
        <dbReference type="PROSITE" id="PS50885"/>
    </source>
</evidence>